<dbReference type="EMBL" id="CM001221">
    <property type="protein sequence ID" value="AES96609.1"/>
    <property type="molecule type" value="Genomic_DNA"/>
</dbReference>
<keyword evidence="3" id="KW-1185">Reference proteome</keyword>
<dbReference type="Gene3D" id="1.20.1280.50">
    <property type="match status" value="1"/>
</dbReference>
<evidence type="ECO:0000313" key="2">
    <source>
        <dbReference type="EnsemblPlants" id="AES96609"/>
    </source>
</evidence>
<reference evidence="2" key="3">
    <citation type="submission" date="2015-04" db="UniProtKB">
        <authorList>
            <consortium name="EnsemblPlants"/>
        </authorList>
    </citation>
    <scope>IDENTIFICATION</scope>
    <source>
        <strain evidence="2">cv. Jemalong A17</strain>
    </source>
</reference>
<dbReference type="EnsemblPlants" id="AES96609">
    <property type="protein sequence ID" value="AES96609"/>
    <property type="gene ID" value="MTR_5g039090"/>
</dbReference>
<evidence type="ECO:0000313" key="3">
    <source>
        <dbReference type="Proteomes" id="UP000002051"/>
    </source>
</evidence>
<dbReference type="Proteomes" id="UP000002051">
    <property type="component" value="Chromosome 5"/>
</dbReference>
<dbReference type="HOGENOM" id="CLU_2076594_0_0_1"/>
<sequence length="118" mass="13995">MKRKRNSLKSSQQQQSLSSIITRSKALHATATKFYLLDECWKSIFKFIINNHRDFKSLSLVSRQFFSITNRLPLPLTIRKQTCPFLPRLFHRFTNLTSLNFTCYYYCGDVRPVILKNK</sequence>
<reference evidence="1 3" key="1">
    <citation type="journal article" date="2011" name="Nature">
        <title>The Medicago genome provides insight into the evolution of rhizobial symbioses.</title>
        <authorList>
            <person name="Young N.D."/>
            <person name="Debelle F."/>
            <person name="Oldroyd G.E."/>
            <person name="Geurts R."/>
            <person name="Cannon S.B."/>
            <person name="Udvardi M.K."/>
            <person name="Benedito V.A."/>
            <person name="Mayer K.F."/>
            <person name="Gouzy J."/>
            <person name="Schoof H."/>
            <person name="Van de Peer Y."/>
            <person name="Proost S."/>
            <person name="Cook D.R."/>
            <person name="Meyers B.C."/>
            <person name="Spannagl M."/>
            <person name="Cheung F."/>
            <person name="De Mita S."/>
            <person name="Krishnakumar V."/>
            <person name="Gundlach H."/>
            <person name="Zhou S."/>
            <person name="Mudge J."/>
            <person name="Bharti A.K."/>
            <person name="Murray J.D."/>
            <person name="Naoumkina M.A."/>
            <person name="Rosen B."/>
            <person name="Silverstein K.A."/>
            <person name="Tang H."/>
            <person name="Rombauts S."/>
            <person name="Zhao P.X."/>
            <person name="Zhou P."/>
            <person name="Barbe V."/>
            <person name="Bardou P."/>
            <person name="Bechner M."/>
            <person name="Bellec A."/>
            <person name="Berger A."/>
            <person name="Berges H."/>
            <person name="Bidwell S."/>
            <person name="Bisseling T."/>
            <person name="Choisne N."/>
            <person name="Couloux A."/>
            <person name="Denny R."/>
            <person name="Deshpande S."/>
            <person name="Dai X."/>
            <person name="Doyle J.J."/>
            <person name="Dudez A.M."/>
            <person name="Farmer A.D."/>
            <person name="Fouteau S."/>
            <person name="Franken C."/>
            <person name="Gibelin C."/>
            <person name="Gish J."/>
            <person name="Goldstein S."/>
            <person name="Gonzalez A.J."/>
            <person name="Green P.J."/>
            <person name="Hallab A."/>
            <person name="Hartog M."/>
            <person name="Hua A."/>
            <person name="Humphray S.J."/>
            <person name="Jeong D.H."/>
            <person name="Jing Y."/>
            <person name="Jocker A."/>
            <person name="Kenton S.M."/>
            <person name="Kim D.J."/>
            <person name="Klee K."/>
            <person name="Lai H."/>
            <person name="Lang C."/>
            <person name="Lin S."/>
            <person name="Macmil S.L."/>
            <person name="Magdelenat G."/>
            <person name="Matthews L."/>
            <person name="McCorrison J."/>
            <person name="Monaghan E.L."/>
            <person name="Mun J.H."/>
            <person name="Najar F.Z."/>
            <person name="Nicholson C."/>
            <person name="Noirot C."/>
            <person name="O'Bleness M."/>
            <person name="Paule C.R."/>
            <person name="Poulain J."/>
            <person name="Prion F."/>
            <person name="Qin B."/>
            <person name="Qu C."/>
            <person name="Retzel E.F."/>
            <person name="Riddle C."/>
            <person name="Sallet E."/>
            <person name="Samain S."/>
            <person name="Samson N."/>
            <person name="Sanders I."/>
            <person name="Saurat O."/>
            <person name="Scarpelli C."/>
            <person name="Schiex T."/>
            <person name="Segurens B."/>
            <person name="Severin A.J."/>
            <person name="Sherrier D.J."/>
            <person name="Shi R."/>
            <person name="Sims S."/>
            <person name="Singer S.R."/>
            <person name="Sinharoy S."/>
            <person name="Sterck L."/>
            <person name="Viollet A."/>
            <person name="Wang B.B."/>
            <person name="Wang K."/>
            <person name="Wang M."/>
            <person name="Wang X."/>
            <person name="Warfsmann J."/>
            <person name="Weissenbach J."/>
            <person name="White D.D."/>
            <person name="White J.D."/>
            <person name="Wiley G.B."/>
            <person name="Wincker P."/>
            <person name="Xing Y."/>
            <person name="Yang L."/>
            <person name="Yao Z."/>
            <person name="Ying F."/>
            <person name="Zhai J."/>
            <person name="Zhou L."/>
            <person name="Zuber A."/>
            <person name="Denarie J."/>
            <person name="Dixon R.A."/>
            <person name="May G.D."/>
            <person name="Schwartz D.C."/>
            <person name="Rogers J."/>
            <person name="Quetier F."/>
            <person name="Town C.D."/>
            <person name="Roe B.A."/>
        </authorList>
    </citation>
    <scope>NUCLEOTIDE SEQUENCE [LARGE SCALE GENOMIC DNA]</scope>
    <source>
        <strain evidence="1">A17</strain>
        <strain evidence="2 3">cv. Jemalong A17</strain>
    </source>
</reference>
<name>G7KB68_MEDTR</name>
<accession>G7KB68</accession>
<proteinExistence type="predicted"/>
<reference evidence="1 3" key="2">
    <citation type="journal article" date="2014" name="BMC Genomics">
        <title>An improved genome release (version Mt4.0) for the model legume Medicago truncatula.</title>
        <authorList>
            <person name="Tang H."/>
            <person name="Krishnakumar V."/>
            <person name="Bidwell S."/>
            <person name="Rosen B."/>
            <person name="Chan A."/>
            <person name="Zhou S."/>
            <person name="Gentzbittel L."/>
            <person name="Childs K.L."/>
            <person name="Yandell M."/>
            <person name="Gundlach H."/>
            <person name="Mayer K.F."/>
            <person name="Schwartz D.C."/>
            <person name="Town C.D."/>
        </authorList>
    </citation>
    <scope>GENOME REANNOTATION</scope>
    <source>
        <strain evidence="2 3">cv. Jemalong A17</strain>
    </source>
</reference>
<protein>
    <recommendedName>
        <fullName evidence="4">F-box domain-containing protein</fullName>
    </recommendedName>
</protein>
<evidence type="ECO:0000313" key="1">
    <source>
        <dbReference type="EMBL" id="AES96609.1"/>
    </source>
</evidence>
<dbReference type="PaxDb" id="3880-AES96609"/>
<evidence type="ECO:0008006" key="4">
    <source>
        <dbReference type="Google" id="ProtNLM"/>
    </source>
</evidence>
<organism evidence="1 3">
    <name type="scientific">Medicago truncatula</name>
    <name type="common">Barrel medic</name>
    <name type="synonym">Medicago tribuloides</name>
    <dbReference type="NCBI Taxonomy" id="3880"/>
    <lineage>
        <taxon>Eukaryota</taxon>
        <taxon>Viridiplantae</taxon>
        <taxon>Streptophyta</taxon>
        <taxon>Embryophyta</taxon>
        <taxon>Tracheophyta</taxon>
        <taxon>Spermatophyta</taxon>
        <taxon>Magnoliopsida</taxon>
        <taxon>eudicotyledons</taxon>
        <taxon>Gunneridae</taxon>
        <taxon>Pentapetalae</taxon>
        <taxon>rosids</taxon>
        <taxon>fabids</taxon>
        <taxon>Fabales</taxon>
        <taxon>Fabaceae</taxon>
        <taxon>Papilionoideae</taxon>
        <taxon>50 kb inversion clade</taxon>
        <taxon>NPAAA clade</taxon>
        <taxon>Hologalegina</taxon>
        <taxon>IRL clade</taxon>
        <taxon>Trifolieae</taxon>
        <taxon>Medicago</taxon>
    </lineage>
</organism>
<dbReference type="AlphaFoldDB" id="G7KB68"/>
<gene>
    <name evidence="1" type="ordered locus">MTR_5g039090</name>
</gene>